<evidence type="ECO:0000313" key="4">
    <source>
        <dbReference type="EMBL" id="KAJ8761621.1"/>
    </source>
</evidence>
<name>A0AAV8T4C6_9ROSI</name>
<dbReference type="Pfam" id="PF14364">
    <property type="entry name" value="DUF4408"/>
    <property type="match status" value="1"/>
</dbReference>
<reference evidence="4 5" key="1">
    <citation type="submission" date="2021-09" db="EMBL/GenBank/DDBJ databases">
        <title>Genomic insights and catalytic innovation underlie evolution of tropane alkaloids biosynthesis.</title>
        <authorList>
            <person name="Wang Y.-J."/>
            <person name="Tian T."/>
            <person name="Huang J.-P."/>
            <person name="Huang S.-X."/>
        </authorList>
    </citation>
    <scope>NUCLEOTIDE SEQUENCE [LARGE SCALE GENOMIC DNA]</scope>
    <source>
        <strain evidence="4">KIB-2018</strain>
        <tissue evidence="4">Leaf</tissue>
    </source>
</reference>
<sequence>MVSFSVSFQALLISAGILFVALLLKVSVPLVLDFSAAQVPNIWSSLSSWLKPPYIYVIINCIIITIAASSRLFQTHDARTDEMPTSKMKSMHHLNELEYPVKVPAANEAVDCTLHGRGEDKGGISFEGMRVDDEEEEEQYVTSKFTWIPSEGTESFENVPTIVSPAEMPPVSAGLCKEQPFKRRPRGGRGRGKRHDTLDNTWKMITGGPQMPLTRHLNKSDRYEAEGHEENDVVMKSGALKDRSKYQLRKEPSLSQDELNQRVEAFITKFNEEMRLQRLESLNRLNV</sequence>
<keyword evidence="2" id="KW-0812">Transmembrane</keyword>
<dbReference type="AlphaFoldDB" id="A0AAV8T4C6"/>
<feature type="domain" description="DUF4408" evidence="3">
    <location>
        <begin position="40"/>
        <end position="72"/>
    </location>
</feature>
<evidence type="ECO:0000313" key="5">
    <source>
        <dbReference type="Proteomes" id="UP001159364"/>
    </source>
</evidence>
<dbReference type="InterPro" id="IPR025520">
    <property type="entry name" value="DUF4408"/>
</dbReference>
<evidence type="ECO:0000259" key="3">
    <source>
        <dbReference type="Pfam" id="PF14364"/>
    </source>
</evidence>
<dbReference type="EMBL" id="JAIWQS010000006">
    <property type="protein sequence ID" value="KAJ8761621.1"/>
    <property type="molecule type" value="Genomic_DNA"/>
</dbReference>
<feature type="region of interest" description="Disordered" evidence="1">
    <location>
        <begin position="180"/>
        <end position="215"/>
    </location>
</feature>
<evidence type="ECO:0000256" key="2">
    <source>
        <dbReference type="SAM" id="Phobius"/>
    </source>
</evidence>
<proteinExistence type="predicted"/>
<dbReference type="PANTHER" id="PTHR33098:SF109">
    <property type="entry name" value="OS07G0563400 PROTEIN"/>
    <property type="match status" value="1"/>
</dbReference>
<keyword evidence="5" id="KW-1185">Reference proteome</keyword>
<dbReference type="Pfam" id="PF05553">
    <property type="entry name" value="DUF761"/>
    <property type="match status" value="1"/>
</dbReference>
<comment type="caution">
    <text evidence="4">The sequence shown here is derived from an EMBL/GenBank/DDBJ whole genome shotgun (WGS) entry which is preliminary data.</text>
</comment>
<keyword evidence="2" id="KW-0472">Membrane</keyword>
<organism evidence="4 5">
    <name type="scientific">Erythroxylum novogranatense</name>
    <dbReference type="NCBI Taxonomy" id="1862640"/>
    <lineage>
        <taxon>Eukaryota</taxon>
        <taxon>Viridiplantae</taxon>
        <taxon>Streptophyta</taxon>
        <taxon>Embryophyta</taxon>
        <taxon>Tracheophyta</taxon>
        <taxon>Spermatophyta</taxon>
        <taxon>Magnoliopsida</taxon>
        <taxon>eudicotyledons</taxon>
        <taxon>Gunneridae</taxon>
        <taxon>Pentapetalae</taxon>
        <taxon>rosids</taxon>
        <taxon>fabids</taxon>
        <taxon>Malpighiales</taxon>
        <taxon>Erythroxylaceae</taxon>
        <taxon>Erythroxylum</taxon>
    </lineage>
</organism>
<feature type="compositionally biased region" description="Basic residues" evidence="1">
    <location>
        <begin position="182"/>
        <end position="194"/>
    </location>
</feature>
<dbReference type="InterPro" id="IPR008480">
    <property type="entry name" value="DUF761_pln"/>
</dbReference>
<dbReference type="PANTHER" id="PTHR33098">
    <property type="entry name" value="COTTON FIBER (DUF761)"/>
    <property type="match status" value="1"/>
</dbReference>
<evidence type="ECO:0000256" key="1">
    <source>
        <dbReference type="SAM" id="MobiDB-lite"/>
    </source>
</evidence>
<gene>
    <name evidence="4" type="ORF">K2173_004397</name>
</gene>
<feature type="transmembrane region" description="Helical" evidence="2">
    <location>
        <begin position="53"/>
        <end position="73"/>
    </location>
</feature>
<protein>
    <recommendedName>
        <fullName evidence="3">DUF4408 domain-containing protein</fullName>
    </recommendedName>
</protein>
<keyword evidence="2" id="KW-1133">Transmembrane helix</keyword>
<dbReference type="Proteomes" id="UP001159364">
    <property type="component" value="Linkage Group LG06"/>
</dbReference>
<accession>A0AAV8T4C6</accession>